<feature type="compositionally biased region" description="Low complexity" evidence="1">
    <location>
        <begin position="161"/>
        <end position="173"/>
    </location>
</feature>
<dbReference type="EMBL" id="JASCZI010090807">
    <property type="protein sequence ID" value="MED6146726.1"/>
    <property type="molecule type" value="Genomic_DNA"/>
</dbReference>
<name>A0ABU6TEQ3_9FABA</name>
<reference evidence="2 3" key="1">
    <citation type="journal article" date="2023" name="Plants (Basel)">
        <title>Bridging the Gap: Combining Genomics and Transcriptomics Approaches to Understand Stylosanthes scabra, an Orphan Legume from the Brazilian Caatinga.</title>
        <authorList>
            <person name="Ferreira-Neto J.R.C."/>
            <person name="da Silva M.D."/>
            <person name="Binneck E."/>
            <person name="de Melo N.F."/>
            <person name="da Silva R.H."/>
            <person name="de Melo A.L.T.M."/>
            <person name="Pandolfi V."/>
            <person name="Bustamante F.O."/>
            <person name="Brasileiro-Vidal A.C."/>
            <person name="Benko-Iseppon A.M."/>
        </authorList>
    </citation>
    <scope>NUCLEOTIDE SEQUENCE [LARGE SCALE GENOMIC DNA]</scope>
    <source>
        <tissue evidence="2">Leaves</tissue>
    </source>
</reference>
<feature type="compositionally biased region" description="Polar residues" evidence="1">
    <location>
        <begin position="183"/>
        <end position="192"/>
    </location>
</feature>
<evidence type="ECO:0000313" key="3">
    <source>
        <dbReference type="Proteomes" id="UP001341840"/>
    </source>
</evidence>
<sequence>MPLLLGIQQLMASHTLVSSSLSSSSLRFTNSMPIKCFPSSFTVTPLLTTKDFSFLSLSASTTTTPPPAKSFLQESPLNEIEKSSPDMLHEDSVVTHAKEAPWIEVQKKEKKKSSQLNGAHLGKKPILGNAPSRVPSGVGQNRSSKPKSSYASGAGSVVMKPSSAAASSSTPASLHPHKRRQPPSLQSSSTKKVLSEGDGISNTEAVLVSQADVRNLEHGKSAGST</sequence>
<feature type="region of interest" description="Disordered" evidence="1">
    <location>
        <begin position="99"/>
        <end position="206"/>
    </location>
</feature>
<dbReference type="Proteomes" id="UP001341840">
    <property type="component" value="Unassembled WGS sequence"/>
</dbReference>
<evidence type="ECO:0000256" key="1">
    <source>
        <dbReference type="SAM" id="MobiDB-lite"/>
    </source>
</evidence>
<comment type="caution">
    <text evidence="2">The sequence shown here is derived from an EMBL/GenBank/DDBJ whole genome shotgun (WGS) entry which is preliminary data.</text>
</comment>
<evidence type="ECO:0000313" key="2">
    <source>
        <dbReference type="EMBL" id="MED6146726.1"/>
    </source>
</evidence>
<gene>
    <name evidence="2" type="ORF">PIB30_037263</name>
</gene>
<keyword evidence="3" id="KW-1185">Reference proteome</keyword>
<organism evidence="2 3">
    <name type="scientific">Stylosanthes scabra</name>
    <dbReference type="NCBI Taxonomy" id="79078"/>
    <lineage>
        <taxon>Eukaryota</taxon>
        <taxon>Viridiplantae</taxon>
        <taxon>Streptophyta</taxon>
        <taxon>Embryophyta</taxon>
        <taxon>Tracheophyta</taxon>
        <taxon>Spermatophyta</taxon>
        <taxon>Magnoliopsida</taxon>
        <taxon>eudicotyledons</taxon>
        <taxon>Gunneridae</taxon>
        <taxon>Pentapetalae</taxon>
        <taxon>rosids</taxon>
        <taxon>fabids</taxon>
        <taxon>Fabales</taxon>
        <taxon>Fabaceae</taxon>
        <taxon>Papilionoideae</taxon>
        <taxon>50 kb inversion clade</taxon>
        <taxon>dalbergioids sensu lato</taxon>
        <taxon>Dalbergieae</taxon>
        <taxon>Pterocarpus clade</taxon>
        <taxon>Stylosanthes</taxon>
    </lineage>
</organism>
<proteinExistence type="predicted"/>
<feature type="compositionally biased region" description="Polar residues" evidence="1">
    <location>
        <begin position="138"/>
        <end position="151"/>
    </location>
</feature>
<accession>A0ABU6TEQ3</accession>
<protein>
    <submittedName>
        <fullName evidence="2">Uncharacterized protein</fullName>
    </submittedName>
</protein>